<name>A0A0G1UP19_9BACT</name>
<dbReference type="AlphaFoldDB" id="A0A0G1UP19"/>
<accession>A0A0G1UP19</accession>
<comment type="caution">
    <text evidence="1">The sequence shown here is derived from an EMBL/GenBank/DDBJ whole genome shotgun (WGS) entry which is preliminary data.</text>
</comment>
<evidence type="ECO:0000313" key="1">
    <source>
        <dbReference type="EMBL" id="KKU95972.1"/>
    </source>
</evidence>
<dbReference type="Proteomes" id="UP000034661">
    <property type="component" value="Unassembled WGS sequence"/>
</dbReference>
<evidence type="ECO:0000313" key="2">
    <source>
        <dbReference type="Proteomes" id="UP000034661"/>
    </source>
</evidence>
<sequence length="84" mass="10033">MFTILPLTARQTAILLKYGLWKKWVKQIAFLRLNPQHPSLNIELLEPKKHGIYSFRIDRKFCALFFFHGDHQSVEIITITLHYH</sequence>
<organism evidence="1 2">
    <name type="scientific">Candidatus Gottesmanbacteria bacterium GW2011_GWA1_48_13</name>
    <dbReference type="NCBI Taxonomy" id="1618439"/>
    <lineage>
        <taxon>Bacteria</taxon>
        <taxon>Candidatus Gottesmaniibacteriota</taxon>
    </lineage>
</organism>
<evidence type="ECO:0008006" key="3">
    <source>
        <dbReference type="Google" id="ProtNLM"/>
    </source>
</evidence>
<dbReference type="SUPFAM" id="SSF143011">
    <property type="entry name" value="RelE-like"/>
    <property type="match status" value="1"/>
</dbReference>
<dbReference type="InterPro" id="IPR035093">
    <property type="entry name" value="RelE/ParE_toxin_dom_sf"/>
</dbReference>
<reference evidence="1 2" key="1">
    <citation type="journal article" date="2015" name="Nature">
        <title>rRNA introns, odd ribosomes, and small enigmatic genomes across a large radiation of phyla.</title>
        <authorList>
            <person name="Brown C.T."/>
            <person name="Hug L.A."/>
            <person name="Thomas B.C."/>
            <person name="Sharon I."/>
            <person name="Castelle C.J."/>
            <person name="Singh A."/>
            <person name="Wilkins M.J."/>
            <person name="Williams K.H."/>
            <person name="Banfield J.F."/>
        </authorList>
    </citation>
    <scope>NUCLEOTIDE SEQUENCE [LARGE SCALE GENOMIC DNA]</scope>
</reference>
<gene>
    <name evidence="1" type="ORF">UY27_C0006G0020</name>
</gene>
<proteinExistence type="predicted"/>
<protein>
    <recommendedName>
        <fullName evidence="3">Plasmid stabilization system</fullName>
    </recommendedName>
</protein>
<dbReference type="EMBL" id="LCPJ01000006">
    <property type="protein sequence ID" value="KKU95972.1"/>
    <property type="molecule type" value="Genomic_DNA"/>
</dbReference>